<keyword evidence="2" id="KW-1185">Reference proteome</keyword>
<gene>
    <name evidence="1" type="ORF">SAMN05216456_1117</name>
</gene>
<keyword evidence="1" id="KW-0282">Flagellum</keyword>
<reference evidence="1 2" key="1">
    <citation type="submission" date="2016-10" db="EMBL/GenBank/DDBJ databases">
        <authorList>
            <person name="de Groot N.N."/>
        </authorList>
    </citation>
    <scope>NUCLEOTIDE SEQUENCE [LARGE SCALE GENOMIC DNA]</scope>
    <source>
        <strain evidence="1 2">IPL20</strain>
    </source>
</reference>
<keyword evidence="1" id="KW-0966">Cell projection</keyword>
<organism evidence="1 2">
    <name type="scientific">Devosia crocina</name>
    <dbReference type="NCBI Taxonomy" id="429728"/>
    <lineage>
        <taxon>Bacteria</taxon>
        <taxon>Pseudomonadati</taxon>
        <taxon>Pseudomonadota</taxon>
        <taxon>Alphaproteobacteria</taxon>
        <taxon>Hyphomicrobiales</taxon>
        <taxon>Devosiaceae</taxon>
        <taxon>Devosia</taxon>
    </lineage>
</organism>
<name>A0A1I7N7W3_9HYPH</name>
<evidence type="ECO:0000313" key="1">
    <source>
        <dbReference type="EMBL" id="SFV30747.1"/>
    </source>
</evidence>
<evidence type="ECO:0000313" key="2">
    <source>
        <dbReference type="Proteomes" id="UP000199074"/>
    </source>
</evidence>
<proteinExistence type="predicted"/>
<dbReference type="EMBL" id="FPCK01000001">
    <property type="protein sequence ID" value="SFV30747.1"/>
    <property type="molecule type" value="Genomic_DNA"/>
</dbReference>
<dbReference type="Pfam" id="PF10768">
    <property type="entry name" value="FliX"/>
    <property type="match status" value="1"/>
</dbReference>
<accession>A0A1I7N7W3</accession>
<dbReference type="AlphaFoldDB" id="A0A1I7N7W3"/>
<keyword evidence="1" id="KW-0969">Cilium</keyword>
<dbReference type="STRING" id="429728.SAMN05216456_1117"/>
<sequence>MSQSVRIESANRMANVSARGAVGKFSPGGTFTMADVAAPQRAARPSSVAPVAPLDAILALQGVEDATSGRRRKAVKHGSALLDLLDGIKADLLVGEITVDRLEALVLELSVFRDRTEPGLDAVLDDIELRVRVELAKQGLFPPL</sequence>
<dbReference type="GO" id="GO:0044781">
    <property type="term" value="P:bacterial-type flagellum organization"/>
    <property type="evidence" value="ECO:0007669"/>
    <property type="project" value="InterPro"/>
</dbReference>
<dbReference type="Proteomes" id="UP000199074">
    <property type="component" value="Unassembled WGS sequence"/>
</dbReference>
<protein>
    <submittedName>
        <fullName evidence="1">Class II flagellar assembly regulator</fullName>
    </submittedName>
</protein>
<dbReference type="InterPro" id="IPR019704">
    <property type="entry name" value="Flagellar_assmbl_FliX_class2"/>
</dbReference>